<dbReference type="Gene3D" id="3.30.460.10">
    <property type="entry name" value="Beta Polymerase, domain 2"/>
    <property type="match status" value="1"/>
</dbReference>
<evidence type="ECO:0000256" key="6">
    <source>
        <dbReference type="ARBA" id="ARBA00022741"/>
    </source>
</evidence>
<keyword evidence="6" id="KW-0547">Nucleotide-binding</keyword>
<evidence type="ECO:0000259" key="9">
    <source>
        <dbReference type="SMART" id="SM00471"/>
    </source>
</evidence>
<dbReference type="InterPro" id="IPR003607">
    <property type="entry name" value="HD/PDEase_dom"/>
</dbReference>
<dbReference type="SUPFAM" id="SSF81891">
    <property type="entry name" value="Poly A polymerase C-terminal region-like"/>
    <property type="match status" value="1"/>
</dbReference>
<dbReference type="Pfam" id="PF13735">
    <property type="entry name" value="tRNA_NucTran2_2"/>
    <property type="match status" value="1"/>
</dbReference>
<evidence type="ECO:0000256" key="1">
    <source>
        <dbReference type="ARBA" id="ARBA00001946"/>
    </source>
</evidence>
<evidence type="ECO:0000256" key="7">
    <source>
        <dbReference type="ARBA" id="ARBA00022842"/>
    </source>
</evidence>
<dbReference type="PANTHER" id="PTHR47545">
    <property type="entry name" value="MULTIFUNCTIONAL CCA PROTEIN"/>
    <property type="match status" value="1"/>
</dbReference>
<dbReference type="GO" id="GO:0008033">
    <property type="term" value="P:tRNA processing"/>
    <property type="evidence" value="ECO:0007669"/>
    <property type="project" value="UniProtKB-KW"/>
</dbReference>
<dbReference type="Pfam" id="PF12627">
    <property type="entry name" value="PolyA_pol_RNAbd"/>
    <property type="match status" value="1"/>
</dbReference>
<dbReference type="CDD" id="cd00077">
    <property type="entry name" value="HDc"/>
    <property type="match status" value="1"/>
</dbReference>
<keyword evidence="7" id="KW-0460">Magnesium</keyword>
<keyword evidence="3" id="KW-0819">tRNA processing</keyword>
<name>A0A0F9PQK8_9ZZZZ</name>
<dbReference type="EMBL" id="LAZR01002131">
    <property type="protein sequence ID" value="KKN34065.1"/>
    <property type="molecule type" value="Genomic_DNA"/>
</dbReference>
<dbReference type="GO" id="GO:0016779">
    <property type="term" value="F:nucleotidyltransferase activity"/>
    <property type="evidence" value="ECO:0007669"/>
    <property type="project" value="UniProtKB-KW"/>
</dbReference>
<comment type="caution">
    <text evidence="10">The sequence shown here is derived from an EMBL/GenBank/DDBJ whole genome shotgun (WGS) entry which is preliminary data.</text>
</comment>
<dbReference type="GO" id="GO:0000166">
    <property type="term" value="F:nucleotide binding"/>
    <property type="evidence" value="ECO:0007669"/>
    <property type="project" value="UniProtKB-KW"/>
</dbReference>
<protein>
    <recommendedName>
        <fullName evidence="9">HD/PDEase domain-containing protein</fullName>
    </recommendedName>
</protein>
<keyword evidence="2" id="KW-0808">Transferase</keyword>
<gene>
    <name evidence="10" type="ORF">LCGC14_0797360</name>
</gene>
<dbReference type="NCBIfam" id="TIGR00277">
    <property type="entry name" value="HDIG"/>
    <property type="match status" value="1"/>
</dbReference>
<dbReference type="InterPro" id="IPR032828">
    <property type="entry name" value="PolyA_RNA-bd"/>
</dbReference>
<evidence type="ECO:0000256" key="4">
    <source>
        <dbReference type="ARBA" id="ARBA00022695"/>
    </source>
</evidence>
<dbReference type="SMART" id="SM00471">
    <property type="entry name" value="HDc"/>
    <property type="match status" value="1"/>
</dbReference>
<dbReference type="Pfam" id="PF01743">
    <property type="entry name" value="PolyA_pol"/>
    <property type="match status" value="1"/>
</dbReference>
<dbReference type="InterPro" id="IPR032810">
    <property type="entry name" value="CCA-adding_enz_C"/>
</dbReference>
<dbReference type="InterPro" id="IPR050124">
    <property type="entry name" value="tRNA_CCA-adding_enzyme"/>
</dbReference>
<dbReference type="GO" id="GO:0003723">
    <property type="term" value="F:RNA binding"/>
    <property type="evidence" value="ECO:0007669"/>
    <property type="project" value="UniProtKB-KW"/>
</dbReference>
<comment type="cofactor">
    <cofactor evidence="1">
        <name>Mg(2+)</name>
        <dbReference type="ChEBI" id="CHEBI:18420"/>
    </cofactor>
</comment>
<feature type="domain" description="HD/PDEase" evidence="9">
    <location>
        <begin position="229"/>
        <end position="377"/>
    </location>
</feature>
<keyword evidence="5" id="KW-0479">Metal-binding</keyword>
<dbReference type="GO" id="GO:0046872">
    <property type="term" value="F:metal ion binding"/>
    <property type="evidence" value="ECO:0007669"/>
    <property type="project" value="UniProtKB-KW"/>
</dbReference>
<reference evidence="10" key="1">
    <citation type="journal article" date="2015" name="Nature">
        <title>Complex archaea that bridge the gap between prokaryotes and eukaryotes.</title>
        <authorList>
            <person name="Spang A."/>
            <person name="Saw J.H."/>
            <person name="Jorgensen S.L."/>
            <person name="Zaremba-Niedzwiedzka K."/>
            <person name="Martijn J."/>
            <person name="Lind A.E."/>
            <person name="van Eijk R."/>
            <person name="Schleper C."/>
            <person name="Guy L."/>
            <person name="Ettema T.J."/>
        </authorList>
    </citation>
    <scope>NUCLEOTIDE SEQUENCE</scope>
</reference>
<evidence type="ECO:0000256" key="5">
    <source>
        <dbReference type="ARBA" id="ARBA00022723"/>
    </source>
</evidence>
<proteinExistence type="predicted"/>
<accession>A0A0F9PQK8</accession>
<sequence>MKIISILKKLNKETPAEIYYAGRYVCNLVRRKKSTKIEIVVRQISLQTVSKYLRRHRKNLKIEKLKGCISFSTDDINFIIRNPKKRGKYSPYFTLKEDAKEKAFTVNAMYLPIASKGPKGLIDIYRGRNDIRNRKIKVIGKADLVTKQNPAIMMETLSLAAHLNYRIDSNLFYAIKSNHALVKKVSINRIKFEFIKIVMSQKPSKYLRTMHDSGLMHMIIPELSICDGVTQNRKYHKYDVLTHCLTACGNAERDLVLRLAALLHDVGKPQVREEVVRGGKYKVTFYNHEVTGAKMARRILRRLKFDKEMALVVSDLIYNHMYNYEPNRWSDAAVRRFIAKIHISNKEIKKLSRMPVFLLRKADRAANGLNLSEISPRQISFEKRIKQVYNQSRVLHVKDLNIDGTVLIEEFNLKPGPTIGHILNYLLSIVIEDQSMNQRDVLIEEVSKYLSTALK</sequence>
<keyword evidence="4" id="KW-0548">Nucleotidyltransferase</keyword>
<dbReference type="InterPro" id="IPR006675">
    <property type="entry name" value="HDIG_dom"/>
</dbReference>
<dbReference type="SUPFAM" id="SSF81301">
    <property type="entry name" value="Nucleotidyltransferase"/>
    <property type="match status" value="1"/>
</dbReference>
<keyword evidence="8" id="KW-0694">RNA-binding</keyword>
<dbReference type="Gene3D" id="1.10.3090.10">
    <property type="entry name" value="cca-adding enzyme, domain 2"/>
    <property type="match status" value="1"/>
</dbReference>
<dbReference type="InterPro" id="IPR043519">
    <property type="entry name" value="NT_sf"/>
</dbReference>
<dbReference type="Gene3D" id="1.10.246.80">
    <property type="match status" value="1"/>
</dbReference>
<evidence type="ECO:0000256" key="8">
    <source>
        <dbReference type="ARBA" id="ARBA00022884"/>
    </source>
</evidence>
<evidence type="ECO:0000256" key="2">
    <source>
        <dbReference type="ARBA" id="ARBA00022679"/>
    </source>
</evidence>
<dbReference type="AlphaFoldDB" id="A0A0F9PQK8"/>
<evidence type="ECO:0000313" key="10">
    <source>
        <dbReference type="EMBL" id="KKN34065.1"/>
    </source>
</evidence>
<organism evidence="10">
    <name type="scientific">marine sediment metagenome</name>
    <dbReference type="NCBI Taxonomy" id="412755"/>
    <lineage>
        <taxon>unclassified sequences</taxon>
        <taxon>metagenomes</taxon>
        <taxon>ecological metagenomes</taxon>
    </lineage>
</organism>
<dbReference type="InterPro" id="IPR002646">
    <property type="entry name" value="PolA_pol_head_dom"/>
</dbReference>
<evidence type="ECO:0000256" key="3">
    <source>
        <dbReference type="ARBA" id="ARBA00022694"/>
    </source>
</evidence>